<evidence type="ECO:0000313" key="23">
    <source>
        <dbReference type="EMBL" id="ATU85805.1"/>
    </source>
</evidence>
<organism evidence="19">
    <name type="scientific">Lonchura caniceps</name>
    <name type="common">Gray-headed munia</name>
    <dbReference type="NCBI Taxonomy" id="2026169"/>
    <lineage>
        <taxon>Eukaryota</taxon>
        <taxon>Metazoa</taxon>
        <taxon>Chordata</taxon>
        <taxon>Craniata</taxon>
        <taxon>Vertebrata</taxon>
        <taxon>Euteleostomi</taxon>
        <taxon>Archelosauria</taxon>
        <taxon>Archosauria</taxon>
        <taxon>Dinosauria</taxon>
        <taxon>Saurischia</taxon>
        <taxon>Theropoda</taxon>
        <taxon>Coelurosauria</taxon>
        <taxon>Aves</taxon>
        <taxon>Neognathae</taxon>
        <taxon>Neoaves</taxon>
        <taxon>Telluraves</taxon>
        <taxon>Australaves</taxon>
        <taxon>Passeriformes</taxon>
        <taxon>Passeroidea</taxon>
        <taxon>Estrildidae</taxon>
        <taxon>Estrildinae</taxon>
        <taxon>Lonchura</taxon>
    </lineage>
</organism>
<dbReference type="EMBL" id="MF770317">
    <property type="protein sequence ID" value="ATU85818.1"/>
    <property type="molecule type" value="Genomic_DNA"/>
</dbReference>
<evidence type="ECO:0000313" key="21">
    <source>
        <dbReference type="EMBL" id="ATU85779.1"/>
    </source>
</evidence>
<dbReference type="CTD" id="4538"/>
<evidence type="ECO:0000313" key="27">
    <source>
        <dbReference type="EMBL" id="ATU85857.1"/>
    </source>
</evidence>
<keyword evidence="7 16" id="KW-0812">Transmembrane</keyword>
<dbReference type="EC" id="7.1.1.2" evidence="3 16"/>
<evidence type="ECO:0000256" key="12">
    <source>
        <dbReference type="ARBA" id="ARBA00023075"/>
    </source>
</evidence>
<dbReference type="EMBL" id="MF770315">
    <property type="protein sequence ID" value="ATU85792.1"/>
    <property type="molecule type" value="Genomic_DNA"/>
</dbReference>
<dbReference type="Pfam" id="PF01059">
    <property type="entry name" value="Oxidored_q5_N"/>
    <property type="match status" value="1"/>
</dbReference>
<evidence type="ECO:0000256" key="10">
    <source>
        <dbReference type="ARBA" id="ARBA00022989"/>
    </source>
</evidence>
<evidence type="ECO:0000256" key="3">
    <source>
        <dbReference type="ARBA" id="ARBA00012944"/>
    </source>
</evidence>
<feature type="transmembrane region" description="Helical" evidence="16">
    <location>
        <begin position="309"/>
        <end position="329"/>
    </location>
</feature>
<evidence type="ECO:0000256" key="5">
    <source>
        <dbReference type="ARBA" id="ARBA00022448"/>
    </source>
</evidence>
<evidence type="ECO:0000313" key="24">
    <source>
        <dbReference type="EMBL" id="ATU85818.1"/>
    </source>
</evidence>
<dbReference type="InterPro" id="IPR000260">
    <property type="entry name" value="NADH4_N"/>
</dbReference>
<evidence type="ECO:0000313" key="19">
    <source>
        <dbReference type="EMBL" id="ATU85753.1"/>
    </source>
</evidence>
<dbReference type="PANTHER" id="PTHR43507:SF20">
    <property type="entry name" value="NADH-UBIQUINONE OXIDOREDUCTASE CHAIN 4"/>
    <property type="match status" value="1"/>
</dbReference>
<dbReference type="GeneID" id="35115578"/>
<accession>A0A343QR21</accession>
<feature type="transmembrane region" description="Helical" evidence="16">
    <location>
        <begin position="61"/>
        <end position="80"/>
    </location>
</feature>
<proteinExistence type="inferred from homology"/>
<evidence type="ECO:0000259" key="18">
    <source>
        <dbReference type="Pfam" id="PF01059"/>
    </source>
</evidence>
<dbReference type="EMBL" id="MF770318">
    <property type="protein sequence ID" value="ATU85831.1"/>
    <property type="molecule type" value="Genomic_DNA"/>
</dbReference>
<comment type="catalytic activity">
    <reaction evidence="15 16">
        <text>a ubiquinone + NADH + 5 H(+)(in) = a ubiquinol + NAD(+) + 4 H(+)(out)</text>
        <dbReference type="Rhea" id="RHEA:29091"/>
        <dbReference type="Rhea" id="RHEA-COMP:9565"/>
        <dbReference type="Rhea" id="RHEA-COMP:9566"/>
        <dbReference type="ChEBI" id="CHEBI:15378"/>
        <dbReference type="ChEBI" id="CHEBI:16389"/>
        <dbReference type="ChEBI" id="CHEBI:17976"/>
        <dbReference type="ChEBI" id="CHEBI:57540"/>
        <dbReference type="ChEBI" id="CHEBI:57945"/>
        <dbReference type="EC" id="7.1.1.2"/>
    </reaction>
</comment>
<feature type="transmembrane region" description="Helical" evidence="16">
    <location>
        <begin position="341"/>
        <end position="361"/>
    </location>
</feature>
<keyword evidence="11 16" id="KW-0520">NAD</keyword>
<dbReference type="EMBL" id="MF770314">
    <property type="protein sequence ID" value="ATU85779.1"/>
    <property type="molecule type" value="Genomic_DNA"/>
</dbReference>
<gene>
    <name evidence="19" type="primary">ND4</name>
</gene>
<dbReference type="GO" id="GO:0015990">
    <property type="term" value="P:electron transport coupled proton transport"/>
    <property type="evidence" value="ECO:0007669"/>
    <property type="project" value="TreeGrafter"/>
</dbReference>
<feature type="transmembrane region" description="Helical" evidence="16">
    <location>
        <begin position="381"/>
        <end position="412"/>
    </location>
</feature>
<evidence type="ECO:0000256" key="15">
    <source>
        <dbReference type="ARBA" id="ARBA00049551"/>
    </source>
</evidence>
<dbReference type="EMBL" id="MF770319">
    <property type="protein sequence ID" value="ATU85844.1"/>
    <property type="molecule type" value="Genomic_DNA"/>
</dbReference>
<evidence type="ECO:0000259" key="17">
    <source>
        <dbReference type="Pfam" id="PF00361"/>
    </source>
</evidence>
<feature type="transmembrane region" description="Helical" evidence="16">
    <location>
        <begin position="145"/>
        <end position="168"/>
    </location>
</feature>
<dbReference type="RefSeq" id="YP_009444948.1">
    <property type="nucleotide sequence ID" value="NC_036397.1"/>
</dbReference>
<evidence type="ECO:0000256" key="4">
    <source>
        <dbReference type="ARBA" id="ARBA00021006"/>
    </source>
</evidence>
<geneLocation type="mitochondrion" evidence="19"/>
<keyword evidence="14 16" id="KW-0472">Membrane</keyword>
<evidence type="ECO:0000256" key="2">
    <source>
        <dbReference type="ARBA" id="ARBA00009025"/>
    </source>
</evidence>
<evidence type="ECO:0000256" key="7">
    <source>
        <dbReference type="ARBA" id="ARBA00022692"/>
    </source>
</evidence>
<keyword evidence="10 16" id="KW-1133">Transmembrane helix</keyword>
<dbReference type="PRINTS" id="PR01437">
    <property type="entry name" value="NUOXDRDTASE4"/>
</dbReference>
<protein>
    <recommendedName>
        <fullName evidence="4 16">NADH-ubiquinone oxidoreductase chain 4</fullName>
        <ecNumber evidence="3 16">7.1.1.2</ecNumber>
    </recommendedName>
</protein>
<feature type="transmembrane region" description="Helical" evidence="16">
    <location>
        <begin position="116"/>
        <end position="133"/>
    </location>
</feature>
<evidence type="ECO:0000256" key="11">
    <source>
        <dbReference type="ARBA" id="ARBA00023027"/>
    </source>
</evidence>
<evidence type="ECO:0000256" key="13">
    <source>
        <dbReference type="ARBA" id="ARBA00023128"/>
    </source>
</evidence>
<keyword evidence="8" id="KW-1278">Translocase</keyword>
<keyword evidence="12 16" id="KW-0830">Ubiquinone</keyword>
<dbReference type="NCBIfam" id="TIGR01972">
    <property type="entry name" value="NDH_I_M"/>
    <property type="match status" value="1"/>
</dbReference>
<feature type="transmembrane region" description="Helical" evidence="16">
    <location>
        <begin position="92"/>
        <end position="110"/>
    </location>
</feature>
<dbReference type="InterPro" id="IPR010227">
    <property type="entry name" value="NADH_Q_OxRdtase_chainM/4"/>
</dbReference>
<dbReference type="InterPro" id="IPR003918">
    <property type="entry name" value="NADH_UbQ_OxRdtase"/>
</dbReference>
<feature type="transmembrane region" description="Helical" evidence="16">
    <location>
        <begin position="230"/>
        <end position="251"/>
    </location>
</feature>
<comment type="subcellular location">
    <subcellularLocation>
        <location evidence="1 16">Mitochondrion membrane</location>
        <topology evidence="1 16">Multi-pass membrane protein</topology>
    </subcellularLocation>
</comment>
<evidence type="ECO:0000313" key="25">
    <source>
        <dbReference type="EMBL" id="ATU85831.1"/>
    </source>
</evidence>
<keyword evidence="6 16" id="KW-0679">Respiratory chain</keyword>
<keyword evidence="5 16" id="KW-0813">Transport</keyword>
<dbReference type="EMBL" id="MF770316">
    <property type="protein sequence ID" value="ATU85805.1"/>
    <property type="molecule type" value="Genomic_DNA"/>
</dbReference>
<dbReference type="PANTHER" id="PTHR43507">
    <property type="entry name" value="NADH-UBIQUINONE OXIDOREDUCTASE CHAIN 4"/>
    <property type="match status" value="1"/>
</dbReference>
<dbReference type="GO" id="GO:0008137">
    <property type="term" value="F:NADH dehydrogenase (ubiquinone) activity"/>
    <property type="evidence" value="ECO:0007669"/>
    <property type="project" value="UniProtKB-UniRule"/>
</dbReference>
<dbReference type="GO" id="GO:0042773">
    <property type="term" value="P:ATP synthesis coupled electron transport"/>
    <property type="evidence" value="ECO:0007669"/>
    <property type="project" value="InterPro"/>
</dbReference>
<name>A0A343QR21_9PASE</name>
<feature type="transmembrane region" description="Helical" evidence="16">
    <location>
        <begin position="257"/>
        <end position="278"/>
    </location>
</feature>
<dbReference type="InterPro" id="IPR001750">
    <property type="entry name" value="ND/Mrp_TM"/>
</dbReference>
<feature type="transmembrane region" description="Helical" evidence="16">
    <location>
        <begin position="188"/>
        <end position="209"/>
    </location>
</feature>
<feature type="transmembrane region" description="Helical" evidence="16">
    <location>
        <begin position="23"/>
        <end position="41"/>
    </location>
</feature>
<feature type="transmembrane region" description="Helical" evidence="16">
    <location>
        <begin position="285"/>
        <end position="303"/>
    </location>
</feature>
<keyword evidence="9 16" id="KW-0249">Electron transport</keyword>
<evidence type="ECO:0000256" key="1">
    <source>
        <dbReference type="ARBA" id="ARBA00004225"/>
    </source>
</evidence>
<evidence type="ECO:0000313" key="26">
    <source>
        <dbReference type="EMBL" id="ATU85844.1"/>
    </source>
</evidence>
<evidence type="ECO:0000256" key="9">
    <source>
        <dbReference type="ARBA" id="ARBA00022982"/>
    </source>
</evidence>
<dbReference type="EMBL" id="MF770320">
    <property type="protein sequence ID" value="ATU85857.1"/>
    <property type="molecule type" value="Genomic_DNA"/>
</dbReference>
<dbReference type="GO" id="GO:0003954">
    <property type="term" value="F:NADH dehydrogenase activity"/>
    <property type="evidence" value="ECO:0007669"/>
    <property type="project" value="TreeGrafter"/>
</dbReference>
<dbReference type="GO" id="GO:0031966">
    <property type="term" value="C:mitochondrial membrane"/>
    <property type="evidence" value="ECO:0007669"/>
    <property type="project" value="UniProtKB-SubCell"/>
</dbReference>
<feature type="domain" description="NADH:quinone oxidoreductase/Mrp antiporter transmembrane" evidence="17">
    <location>
        <begin position="112"/>
        <end position="399"/>
    </location>
</feature>
<evidence type="ECO:0000256" key="16">
    <source>
        <dbReference type="RuleBase" id="RU003297"/>
    </source>
</evidence>
<evidence type="ECO:0000256" key="6">
    <source>
        <dbReference type="ARBA" id="ARBA00022660"/>
    </source>
</evidence>
<evidence type="ECO:0000313" key="20">
    <source>
        <dbReference type="EMBL" id="ATU85766.1"/>
    </source>
</evidence>
<dbReference type="EMBL" id="MF770313">
    <property type="protein sequence ID" value="ATU85766.1"/>
    <property type="molecule type" value="Genomic_DNA"/>
</dbReference>
<dbReference type="Pfam" id="PF00361">
    <property type="entry name" value="Proton_antipo_M"/>
    <property type="match status" value="1"/>
</dbReference>
<dbReference type="EMBL" id="MF770312">
    <property type="protein sequence ID" value="ATU85753.1"/>
    <property type="molecule type" value="Genomic_DNA"/>
</dbReference>
<dbReference type="GO" id="GO:0048039">
    <property type="term" value="F:ubiquinone binding"/>
    <property type="evidence" value="ECO:0007669"/>
    <property type="project" value="TreeGrafter"/>
</dbReference>
<dbReference type="AlphaFoldDB" id="A0A343QR21"/>
<reference evidence="19" key="1">
    <citation type="journal article" date="2017" name="Nat. Ecol. Evol.">
        <title>Mosaic genome evolution in a recent and rapid avian radiation.</title>
        <authorList>
            <person name="Stryjewski K.F."/>
            <person name="Sorenson M.D."/>
        </authorList>
    </citation>
    <scope>NUCLEOTIDE SEQUENCE</scope>
    <source>
        <strain evidence="19">KFS121</strain>
        <strain evidence="20">KFS123</strain>
        <strain evidence="21">KFS124</strain>
        <strain evidence="22">KFS125</strain>
        <strain evidence="23">KFS134</strain>
        <strain evidence="24">KFS135</strain>
        <strain evidence="25">KFS136</strain>
        <strain evidence="26">KFS138</strain>
        <strain evidence="27">TPS019</strain>
        <tissue evidence="19">Muscle</tissue>
    </source>
</reference>
<comment type="function">
    <text evidence="16">Core subunit of the mitochondrial membrane respiratory chain NADH dehydrogenase (Complex I) which catalyzes electron transfer from NADH through the respiratory chain, using ubiquinone as an electron acceptor. Essential for the catalytic activity and assembly of complex I.</text>
</comment>
<sequence>MLKIIIPTTMLLPLTLLSSSKHLWTNITLHSFLIASISLQWLTPTYYPNKGLTPWTSIDQISSPLLVLSCWLLPLMFMASQNHLEQEPTIRKRIFTSTIILAQTSILLAFSASELMLFYIAFEATLIPTLILITRWGSQPERLNAGIYLLFYTLASSLPLLIAILHLQNQIGTLYLPMLKLSHPTLNNSWSGLIASLALLLAFMVKAPLYGLHLWLPKAHVEAPIAGSMLLAALLLKLGGYGIMRITILVNPPSNNLHYPFITLALWGALMTSAICLRQIDLKSLIAYSSVSHMGLVVAATMIQTQWAFSGAMILMISHGLTSSMLFCLANTNYERTHSRILLLTRGLQPLLPLMATWWLLANLTNMALPPTTNLMAELTIVIALFNWSSLTIILTGAAILLTASYTLYMLMMTQRGTLPSHITSIQNSSTREHLLMALHMIPMMLLILKPELISGVPM</sequence>
<evidence type="ECO:0000313" key="22">
    <source>
        <dbReference type="EMBL" id="ATU85792.1"/>
    </source>
</evidence>
<comment type="similarity">
    <text evidence="2 16">Belongs to the complex I subunit 4 family.</text>
</comment>
<feature type="domain" description="NADH:ubiquinone oxidoreductase chain 4 N-terminal" evidence="18">
    <location>
        <begin position="1"/>
        <end position="108"/>
    </location>
</feature>
<keyword evidence="13 16" id="KW-0496">Mitochondrion</keyword>
<evidence type="ECO:0000256" key="14">
    <source>
        <dbReference type="ARBA" id="ARBA00023136"/>
    </source>
</evidence>
<evidence type="ECO:0000256" key="8">
    <source>
        <dbReference type="ARBA" id="ARBA00022967"/>
    </source>
</evidence>